<keyword evidence="2" id="KW-1185">Reference proteome</keyword>
<evidence type="ECO:0000313" key="2">
    <source>
        <dbReference type="Proteomes" id="UP000528457"/>
    </source>
</evidence>
<accession>A0A7X0JU59</accession>
<dbReference type="InParanoid" id="A0A7X0JU59"/>
<evidence type="ECO:0000313" key="1">
    <source>
        <dbReference type="EMBL" id="MBB6521391.1"/>
    </source>
</evidence>
<dbReference type="AlphaFoldDB" id="A0A7X0JU59"/>
<dbReference type="EMBL" id="JACHHT010000001">
    <property type="protein sequence ID" value="MBB6521391.1"/>
    <property type="molecule type" value="Genomic_DNA"/>
</dbReference>
<name>A0A7X0JU59_9GAMM</name>
<organism evidence="1 2">
    <name type="scientific">Pseudoteredinibacter isoporae</name>
    <dbReference type="NCBI Taxonomy" id="570281"/>
    <lineage>
        <taxon>Bacteria</taxon>
        <taxon>Pseudomonadati</taxon>
        <taxon>Pseudomonadota</taxon>
        <taxon>Gammaproteobacteria</taxon>
        <taxon>Cellvibrionales</taxon>
        <taxon>Cellvibrionaceae</taxon>
        <taxon>Pseudoteredinibacter</taxon>
    </lineage>
</organism>
<dbReference type="RefSeq" id="WP_166848597.1">
    <property type="nucleotide sequence ID" value="NZ_JAAONY010000001.1"/>
</dbReference>
<dbReference type="Proteomes" id="UP000528457">
    <property type="component" value="Unassembled WGS sequence"/>
</dbReference>
<comment type="caution">
    <text evidence="1">The sequence shown here is derived from an EMBL/GenBank/DDBJ whole genome shotgun (WGS) entry which is preliminary data.</text>
</comment>
<proteinExistence type="predicted"/>
<gene>
    <name evidence="1" type="ORF">HNR48_001669</name>
</gene>
<sequence length="52" mass="5426">MFLLAKNATGLAAARISTDGSGRLSAPPEPANRILKAASLLGFLFVYVANFC</sequence>
<reference evidence="1 2" key="1">
    <citation type="submission" date="2020-08" db="EMBL/GenBank/DDBJ databases">
        <title>Genomic Encyclopedia of Type Strains, Phase IV (KMG-IV): sequencing the most valuable type-strain genomes for metagenomic binning, comparative biology and taxonomic classification.</title>
        <authorList>
            <person name="Goeker M."/>
        </authorList>
    </citation>
    <scope>NUCLEOTIDE SEQUENCE [LARGE SCALE GENOMIC DNA]</scope>
    <source>
        <strain evidence="1 2">DSM 22368</strain>
    </source>
</reference>
<protein>
    <submittedName>
        <fullName evidence="1">Uncharacterized protein</fullName>
    </submittedName>
</protein>